<evidence type="ECO:0000256" key="1">
    <source>
        <dbReference type="SAM" id="MobiDB-lite"/>
    </source>
</evidence>
<evidence type="ECO:0000313" key="4">
    <source>
        <dbReference type="Proteomes" id="UP000614996"/>
    </source>
</evidence>
<dbReference type="EMBL" id="BOPO01000025">
    <property type="protein sequence ID" value="GIL26579.1"/>
    <property type="molecule type" value="Genomic_DNA"/>
</dbReference>
<comment type="caution">
    <text evidence="3">The sequence shown here is derived from an EMBL/GenBank/DDBJ whole genome shotgun (WGS) entry which is preliminary data.</text>
</comment>
<dbReference type="RefSeq" id="WP_207124374.1">
    <property type="nucleotide sequence ID" value="NZ_BOPO01000025.1"/>
</dbReference>
<dbReference type="Proteomes" id="UP000614996">
    <property type="component" value="Unassembled WGS sequence"/>
</dbReference>
<feature type="compositionally biased region" description="Pro residues" evidence="1">
    <location>
        <begin position="101"/>
        <end position="113"/>
    </location>
</feature>
<feature type="compositionally biased region" description="Pro residues" evidence="1">
    <location>
        <begin position="29"/>
        <end position="38"/>
    </location>
</feature>
<organism evidence="3 4">
    <name type="scientific">Actinocatenispora comari</name>
    <dbReference type="NCBI Taxonomy" id="2807577"/>
    <lineage>
        <taxon>Bacteria</taxon>
        <taxon>Bacillati</taxon>
        <taxon>Actinomycetota</taxon>
        <taxon>Actinomycetes</taxon>
        <taxon>Micromonosporales</taxon>
        <taxon>Micromonosporaceae</taxon>
        <taxon>Actinocatenispora</taxon>
    </lineage>
</organism>
<keyword evidence="2" id="KW-0812">Transmembrane</keyword>
<proteinExistence type="predicted"/>
<protein>
    <submittedName>
        <fullName evidence="3">Uncharacterized protein</fullName>
    </submittedName>
</protein>
<reference evidence="4" key="1">
    <citation type="journal article" date="2021" name="Int. J. Syst. Evol. Microbiol.">
        <title>Actinocatenispora comari sp. nov., an endophytic actinomycete isolated from aerial parts of Comarum salesowianum.</title>
        <authorList>
            <person name="Oyunbileg N."/>
            <person name="Iizaka Y."/>
            <person name="Hamada M."/>
            <person name="Davaapurev B.O."/>
            <person name="Fukumoto A."/>
            <person name="Tsetseg B."/>
            <person name="Kato F."/>
            <person name="Tamura T."/>
            <person name="Batkhuu J."/>
            <person name="Anzai Y."/>
        </authorList>
    </citation>
    <scope>NUCLEOTIDE SEQUENCE [LARGE SCALE GENOMIC DNA]</scope>
    <source>
        <strain evidence="4">NUM-2625</strain>
    </source>
</reference>
<keyword evidence="2" id="KW-0472">Membrane</keyword>
<feature type="region of interest" description="Disordered" evidence="1">
    <location>
        <begin position="214"/>
        <end position="237"/>
    </location>
</feature>
<gene>
    <name evidence="3" type="ORF">NUM_18330</name>
</gene>
<accession>A0A8J4A7Y3</accession>
<sequence>MSQPGYPGGPFPPDHNPQQPGWGAGAPNNQPPPDPYGQPQPMGGFGEQPPQQGGYGEPPQGGQPPQGGFGGPPTSGVPGVPPTSGPGGGFGEQPTSGPGFAGPPPGPYPPEQQPPLGEGPQHTMALPAMGPGGPGGMPPENRFAPAPNERKKGPWLPVLAAVAAVFLILSATMTVLYVSKNGDYNQQKKLAASRQETIDTLNAKADKLNKELASVKKQRDDAKSDLSDAKDKNADVTKERDTIGKCLTLLEDALTAASKNDDKKVNKLLKQLQDPCNKADAYLGN</sequence>
<feature type="compositionally biased region" description="Gly residues" evidence="1">
    <location>
        <begin position="64"/>
        <end position="73"/>
    </location>
</feature>
<evidence type="ECO:0000313" key="3">
    <source>
        <dbReference type="EMBL" id="GIL26579.1"/>
    </source>
</evidence>
<evidence type="ECO:0000256" key="2">
    <source>
        <dbReference type="SAM" id="Phobius"/>
    </source>
</evidence>
<keyword evidence="2" id="KW-1133">Transmembrane helix</keyword>
<feature type="region of interest" description="Disordered" evidence="1">
    <location>
        <begin position="1"/>
        <end position="149"/>
    </location>
</feature>
<keyword evidence="4" id="KW-1185">Reference proteome</keyword>
<feature type="compositionally biased region" description="Low complexity" evidence="1">
    <location>
        <begin position="39"/>
        <end position="60"/>
    </location>
</feature>
<name>A0A8J4A7Y3_9ACTN</name>
<feature type="transmembrane region" description="Helical" evidence="2">
    <location>
        <begin position="155"/>
        <end position="179"/>
    </location>
</feature>
<dbReference type="AlphaFoldDB" id="A0A8J4A7Y3"/>